<protein>
    <submittedName>
        <fullName evidence="2">Uncharacterized protein</fullName>
    </submittedName>
</protein>
<proteinExistence type="predicted"/>
<dbReference type="Proteomes" id="UP000315377">
    <property type="component" value="Chromosome"/>
</dbReference>
<reference evidence="1 4" key="2">
    <citation type="submission" date="2022-05" db="EMBL/GenBank/DDBJ databases">
        <title>Genome Sequencing of Bee-Associated Microbes.</title>
        <authorList>
            <person name="Dunlap C."/>
        </authorList>
    </citation>
    <scope>NUCLEOTIDE SEQUENCE [LARGE SCALE GENOMIC DNA]</scope>
    <source>
        <strain evidence="1 4">NRRL B-14613</strain>
    </source>
</reference>
<organism evidence="2 3">
    <name type="scientific">Paenibacillus thiaminolyticus</name>
    <name type="common">Bacillus thiaminolyticus</name>
    <dbReference type="NCBI Taxonomy" id="49283"/>
    <lineage>
        <taxon>Bacteria</taxon>
        <taxon>Bacillati</taxon>
        <taxon>Bacillota</taxon>
        <taxon>Bacilli</taxon>
        <taxon>Bacillales</taxon>
        <taxon>Paenibacillaceae</taxon>
        <taxon>Paenibacillus</taxon>
    </lineage>
</organism>
<keyword evidence="4" id="KW-1185">Reference proteome</keyword>
<dbReference type="GeneID" id="76995119"/>
<gene>
    <name evidence="2" type="ORF">FLT43_03910</name>
    <name evidence="1" type="ORF">M5W83_26725</name>
</gene>
<dbReference type="RefSeq" id="WP_087441016.1">
    <property type="nucleotide sequence ID" value="NZ_CABMNB010000012.1"/>
</dbReference>
<dbReference type="AlphaFoldDB" id="A0AAP9DUB5"/>
<evidence type="ECO:0000313" key="1">
    <source>
        <dbReference type="EMBL" id="MCY9610745.1"/>
    </source>
</evidence>
<accession>A0AAP9DUB5</accession>
<evidence type="ECO:0000313" key="4">
    <source>
        <dbReference type="Proteomes" id="UP001209276"/>
    </source>
</evidence>
<dbReference type="EMBL" id="JAMDMM010000062">
    <property type="protein sequence ID" value="MCY9610745.1"/>
    <property type="molecule type" value="Genomic_DNA"/>
</dbReference>
<evidence type="ECO:0000313" key="2">
    <source>
        <dbReference type="EMBL" id="QDM42736.1"/>
    </source>
</evidence>
<reference evidence="2 3" key="1">
    <citation type="submission" date="2019-07" db="EMBL/GenBank/DDBJ databases">
        <title>Paenibacillus thiaminolyticus NRRL B-4156.</title>
        <authorList>
            <person name="Hehnly C."/>
            <person name="Zhang L."/>
        </authorList>
    </citation>
    <scope>NUCLEOTIDE SEQUENCE [LARGE SCALE GENOMIC DNA]</scope>
    <source>
        <strain evidence="2 3">NRRL B-4156</strain>
    </source>
</reference>
<dbReference type="Proteomes" id="UP001209276">
    <property type="component" value="Unassembled WGS sequence"/>
</dbReference>
<dbReference type="EMBL" id="CP041405">
    <property type="protein sequence ID" value="QDM42736.1"/>
    <property type="molecule type" value="Genomic_DNA"/>
</dbReference>
<evidence type="ECO:0000313" key="3">
    <source>
        <dbReference type="Proteomes" id="UP000315377"/>
    </source>
</evidence>
<name>A0AAP9DUB5_PANTH</name>
<sequence>MNYMDEQVLSIKNKLNHNAASNNNNEITILSQTTVNAHDKTMTEQISSLRLGNDLIPLEMKVILDGKMEVSVPKLFKLMPLAQARFKYPSEHRPEVIYTSEDGTVNITFNRTETPLAVEELPDFVEQMADVLRSVQPIRNWMGTQVMMNRSGLSIGIIRFIAAGVDTNLYNEILLFVHEGQVMMGTFNCMESDMEGWLPVAENTVQSLHSMPSPLHPTLRKGADSL</sequence>